<dbReference type="SUPFAM" id="SSF54001">
    <property type="entry name" value="Cysteine proteinases"/>
    <property type="match status" value="1"/>
</dbReference>
<evidence type="ECO:0000256" key="4">
    <source>
        <dbReference type="ARBA" id="ARBA00022807"/>
    </source>
</evidence>
<comment type="similarity">
    <text evidence="1">Belongs to the peptidase C40 family.</text>
</comment>
<dbReference type="PROSITE" id="PS51935">
    <property type="entry name" value="NLPC_P60"/>
    <property type="match status" value="1"/>
</dbReference>
<evidence type="ECO:0000313" key="9">
    <source>
        <dbReference type="EMBL" id="SNR46270.1"/>
    </source>
</evidence>
<accession>A0A238WI92</accession>
<dbReference type="PANTHER" id="PTHR47359">
    <property type="entry name" value="PEPTIDOGLYCAN DL-ENDOPEPTIDASE CWLO"/>
    <property type="match status" value="1"/>
</dbReference>
<keyword evidence="2" id="KW-0645">Protease</keyword>
<dbReference type="Pfam" id="PF00877">
    <property type="entry name" value="NLPC_P60"/>
    <property type="match status" value="1"/>
</dbReference>
<evidence type="ECO:0000313" key="10">
    <source>
        <dbReference type="Proteomes" id="UP000198348"/>
    </source>
</evidence>
<evidence type="ECO:0000256" key="7">
    <source>
        <dbReference type="SAM" id="Phobius"/>
    </source>
</evidence>
<gene>
    <name evidence="9" type="ORF">SAMN06265360_106199</name>
</gene>
<keyword evidence="7" id="KW-0472">Membrane</keyword>
<evidence type="ECO:0000259" key="8">
    <source>
        <dbReference type="PROSITE" id="PS51935"/>
    </source>
</evidence>
<evidence type="ECO:0000256" key="1">
    <source>
        <dbReference type="ARBA" id="ARBA00007074"/>
    </source>
</evidence>
<dbReference type="InterPro" id="IPR038765">
    <property type="entry name" value="Papain-like_cys_pep_sf"/>
</dbReference>
<feature type="compositionally biased region" description="Basic and acidic residues" evidence="6">
    <location>
        <begin position="196"/>
        <end position="212"/>
    </location>
</feature>
<keyword evidence="4" id="KW-0788">Thiol protease</keyword>
<proteinExistence type="inferred from homology"/>
<feature type="transmembrane region" description="Helical" evidence="7">
    <location>
        <begin position="43"/>
        <end position="63"/>
    </location>
</feature>
<evidence type="ECO:0000256" key="6">
    <source>
        <dbReference type="SAM" id="MobiDB-lite"/>
    </source>
</evidence>
<dbReference type="EMBL" id="FZNW01000006">
    <property type="protein sequence ID" value="SNR46270.1"/>
    <property type="molecule type" value="Genomic_DNA"/>
</dbReference>
<feature type="domain" description="NlpC/P60" evidence="8">
    <location>
        <begin position="266"/>
        <end position="381"/>
    </location>
</feature>
<feature type="coiled-coil region" evidence="5">
    <location>
        <begin position="74"/>
        <end position="136"/>
    </location>
</feature>
<sequence>MRYLRIVRGARRGPPTSPLSGPGQATEGKGDVRGVKSQHVKRVVSGAIAATAVIAVFGVHAPAAADPDPLPPNASEELREYRELVAEAEKLNEEHLQAQDELAEAERELEQAEADLAEAEDARQAALAEQREHREIVDKFASASYTGGAELSQMSALLTGDSTRDYLDRSAALDVLAADQNAAVEKLSAAVEEASEAQRDADDAQTRAEQAKEAAQQLVRDIEARQEALEEKIASVEEAAGLLSDADQDMHATDGAEAPSDIVAPGQAAQHAVDAAMSKRGSPYAWGAQGPDSFDCSGLTSWAYNQAGVSIPRSSRAQSEYGQPVPRDQLEPGDLVFFYKPVSHVGIYIGDGKMVHAPQEGDVVKVQKMMEGDYSGARRVS</sequence>
<dbReference type="AlphaFoldDB" id="A0A238WI92"/>
<reference evidence="9 10" key="1">
    <citation type="submission" date="2017-06" db="EMBL/GenBank/DDBJ databases">
        <authorList>
            <person name="Kim H.J."/>
            <person name="Triplett B.A."/>
        </authorList>
    </citation>
    <scope>NUCLEOTIDE SEQUENCE [LARGE SCALE GENOMIC DNA]</scope>
    <source>
        <strain evidence="9 10">DSM 45207</strain>
    </source>
</reference>
<dbReference type="Gene3D" id="3.90.1720.10">
    <property type="entry name" value="endopeptidase domain like (from Nostoc punctiforme)"/>
    <property type="match status" value="1"/>
</dbReference>
<evidence type="ECO:0000256" key="5">
    <source>
        <dbReference type="SAM" id="Coils"/>
    </source>
</evidence>
<name>A0A238WI92_9PSEU</name>
<feature type="region of interest" description="Disordered" evidence="6">
    <location>
        <begin position="193"/>
        <end position="212"/>
    </location>
</feature>
<dbReference type="InterPro" id="IPR051794">
    <property type="entry name" value="PG_Endopeptidase_C40"/>
</dbReference>
<dbReference type="PANTHER" id="PTHR47359:SF3">
    <property type="entry name" value="NLP_P60 DOMAIN-CONTAINING PROTEIN-RELATED"/>
    <property type="match status" value="1"/>
</dbReference>
<dbReference type="GO" id="GO:0006508">
    <property type="term" value="P:proteolysis"/>
    <property type="evidence" value="ECO:0007669"/>
    <property type="project" value="UniProtKB-KW"/>
</dbReference>
<evidence type="ECO:0000256" key="3">
    <source>
        <dbReference type="ARBA" id="ARBA00022801"/>
    </source>
</evidence>
<keyword evidence="7" id="KW-0812">Transmembrane</keyword>
<organism evidence="9 10">
    <name type="scientific">Haloechinothrix alba</name>
    <dbReference type="NCBI Taxonomy" id="664784"/>
    <lineage>
        <taxon>Bacteria</taxon>
        <taxon>Bacillati</taxon>
        <taxon>Actinomycetota</taxon>
        <taxon>Actinomycetes</taxon>
        <taxon>Pseudonocardiales</taxon>
        <taxon>Pseudonocardiaceae</taxon>
        <taxon>Haloechinothrix</taxon>
    </lineage>
</organism>
<keyword evidence="5" id="KW-0175">Coiled coil</keyword>
<dbReference type="Proteomes" id="UP000198348">
    <property type="component" value="Unassembled WGS sequence"/>
</dbReference>
<evidence type="ECO:0000256" key="2">
    <source>
        <dbReference type="ARBA" id="ARBA00022670"/>
    </source>
</evidence>
<dbReference type="GO" id="GO:0008234">
    <property type="term" value="F:cysteine-type peptidase activity"/>
    <property type="evidence" value="ECO:0007669"/>
    <property type="project" value="UniProtKB-KW"/>
</dbReference>
<dbReference type="InterPro" id="IPR000064">
    <property type="entry name" value="NLP_P60_dom"/>
</dbReference>
<keyword evidence="10" id="KW-1185">Reference proteome</keyword>
<keyword evidence="3 9" id="KW-0378">Hydrolase</keyword>
<keyword evidence="7" id="KW-1133">Transmembrane helix</keyword>
<protein>
    <submittedName>
        <fullName evidence="9">Cell wall-associated hydrolase, NlpC family</fullName>
    </submittedName>
</protein>
<feature type="region of interest" description="Disordered" evidence="6">
    <location>
        <begin position="1"/>
        <end position="34"/>
    </location>
</feature>
<dbReference type="OrthoDB" id="5177647at2"/>